<evidence type="ECO:0000256" key="1">
    <source>
        <dbReference type="ARBA" id="ARBA00022481"/>
    </source>
</evidence>
<dbReference type="PRINTS" id="PR00813">
    <property type="entry name" value="BCTERIALGSPG"/>
</dbReference>
<dbReference type="Proteomes" id="UP000676194">
    <property type="component" value="Chromosome"/>
</dbReference>
<dbReference type="Pfam" id="PF07596">
    <property type="entry name" value="SBP_bac_10"/>
    <property type="match status" value="1"/>
</dbReference>
<dbReference type="GO" id="GO:0015627">
    <property type="term" value="C:type II protein secretion system complex"/>
    <property type="evidence" value="ECO:0007669"/>
    <property type="project" value="InterPro"/>
</dbReference>
<name>A0A8E6B4R9_9BACT</name>
<evidence type="ECO:0000259" key="2">
    <source>
        <dbReference type="Pfam" id="PF07596"/>
    </source>
</evidence>
<dbReference type="NCBIfam" id="TIGR02532">
    <property type="entry name" value="IV_pilin_GFxxxE"/>
    <property type="match status" value="1"/>
</dbReference>
<dbReference type="InterPro" id="IPR011453">
    <property type="entry name" value="DUF1559"/>
</dbReference>
<dbReference type="NCBIfam" id="TIGR04294">
    <property type="entry name" value="pre_pil_HX9DG"/>
    <property type="match status" value="1"/>
</dbReference>
<accession>A0A8E6B4R9</accession>
<dbReference type="Gene3D" id="3.30.700.10">
    <property type="entry name" value="Glycoprotein, Type 4 Pilin"/>
    <property type="match status" value="1"/>
</dbReference>
<dbReference type="AlphaFoldDB" id="A0A8E6B4R9"/>
<dbReference type="GO" id="GO:0015628">
    <property type="term" value="P:protein secretion by the type II secretion system"/>
    <property type="evidence" value="ECO:0007669"/>
    <property type="project" value="InterPro"/>
</dbReference>
<dbReference type="KEGG" id="tsph:KIH39_24200"/>
<dbReference type="PANTHER" id="PTHR30093">
    <property type="entry name" value="GENERAL SECRETION PATHWAY PROTEIN G"/>
    <property type="match status" value="1"/>
</dbReference>
<gene>
    <name evidence="3" type="ORF">KIH39_24200</name>
</gene>
<evidence type="ECO:0000313" key="4">
    <source>
        <dbReference type="Proteomes" id="UP000676194"/>
    </source>
</evidence>
<keyword evidence="1" id="KW-0488">Methylation</keyword>
<proteinExistence type="predicted"/>
<dbReference type="RefSeq" id="WP_213496344.1">
    <property type="nucleotide sequence ID" value="NZ_CP074694.1"/>
</dbReference>
<dbReference type="InterPro" id="IPR000983">
    <property type="entry name" value="Bac_GSPG_pilin"/>
</dbReference>
<dbReference type="InterPro" id="IPR012902">
    <property type="entry name" value="N_methyl_site"/>
</dbReference>
<dbReference type="InterPro" id="IPR027558">
    <property type="entry name" value="Pre_pil_HX9DG_C"/>
</dbReference>
<reference evidence="3" key="1">
    <citation type="submission" date="2021-05" db="EMBL/GenBank/DDBJ databases">
        <title>Complete genome sequence of the cellulolytic planctomycete Telmatocola sphagniphila SP2T and characterization of the first cellulase from planctomycetes.</title>
        <authorList>
            <person name="Rakitin A.L."/>
            <person name="Beletsky A.V."/>
            <person name="Naumoff D.G."/>
            <person name="Kulichevskaya I.S."/>
            <person name="Mardanov A.V."/>
            <person name="Ravin N.V."/>
            <person name="Dedysh S.N."/>
        </authorList>
    </citation>
    <scope>NUCLEOTIDE SEQUENCE</scope>
    <source>
        <strain evidence="3">SP2T</strain>
    </source>
</reference>
<feature type="domain" description="DUF1559" evidence="2">
    <location>
        <begin position="30"/>
        <end position="67"/>
    </location>
</feature>
<dbReference type="SUPFAM" id="SSF54523">
    <property type="entry name" value="Pili subunits"/>
    <property type="match status" value="1"/>
</dbReference>
<keyword evidence="4" id="KW-1185">Reference proteome</keyword>
<organism evidence="3 4">
    <name type="scientific">Telmatocola sphagniphila</name>
    <dbReference type="NCBI Taxonomy" id="1123043"/>
    <lineage>
        <taxon>Bacteria</taxon>
        <taxon>Pseudomonadati</taxon>
        <taxon>Planctomycetota</taxon>
        <taxon>Planctomycetia</taxon>
        <taxon>Gemmatales</taxon>
        <taxon>Gemmataceae</taxon>
    </lineage>
</organism>
<evidence type="ECO:0000313" key="3">
    <source>
        <dbReference type="EMBL" id="QVL31902.1"/>
    </source>
</evidence>
<dbReference type="Pfam" id="PF07963">
    <property type="entry name" value="N_methyl"/>
    <property type="match status" value="1"/>
</dbReference>
<protein>
    <submittedName>
        <fullName evidence="3">DUF1559 domain-containing protein</fullName>
    </submittedName>
</protein>
<dbReference type="EMBL" id="CP074694">
    <property type="protein sequence ID" value="QVL31902.1"/>
    <property type="molecule type" value="Genomic_DNA"/>
</dbReference>
<dbReference type="PANTHER" id="PTHR30093:SF2">
    <property type="entry name" value="TYPE II SECRETION SYSTEM PROTEIN H"/>
    <property type="match status" value="1"/>
</dbReference>
<dbReference type="InterPro" id="IPR045584">
    <property type="entry name" value="Pilin-like"/>
</dbReference>
<sequence>MRRRAFTLIELLVVIAIIAILIGLLLAAVQRARAAAARISCANNMHQIGLAMQHYALNNNDTLPPGSNVPYWAPFDDRVGYADPPLPDYDPTQTLLWNYCDKNAKVYKCPMGVDMVQGSPTLGQPLQLSYGISGVTGGPSGISLTIITNANGTSQVMHVWEHSRLPICALQGATPATPNLPWPFTDPDAPNHYPEARHLNRFNVLFCDGHVVPMSISELTIPLFYVYDPSP</sequence>